<evidence type="ECO:0000256" key="3">
    <source>
        <dbReference type="ARBA" id="ARBA00022692"/>
    </source>
</evidence>
<reference evidence="7" key="1">
    <citation type="submission" date="2022-11" db="EMBL/GenBank/DDBJ databases">
        <title>Lacrimispora xylanolytica sy1, complete genome.</title>
        <authorList>
            <person name="Choi S."/>
        </authorList>
    </citation>
    <scope>NUCLEOTIDE SEQUENCE</scope>
    <source>
        <strain evidence="7">Sy1</strain>
    </source>
</reference>
<feature type="transmembrane region" description="Helical" evidence="6">
    <location>
        <begin position="417"/>
        <end position="435"/>
    </location>
</feature>
<keyword evidence="3 6" id="KW-0812">Transmembrane</keyword>
<dbReference type="PANTHER" id="PTHR42770:SF16">
    <property type="entry name" value="AMINO ACID PERMEASE"/>
    <property type="match status" value="1"/>
</dbReference>
<accession>A0ABY7ACL0</accession>
<organism evidence="7 8">
    <name type="scientific">Lacrimispora xylanolytica</name>
    <dbReference type="NCBI Taxonomy" id="29375"/>
    <lineage>
        <taxon>Bacteria</taxon>
        <taxon>Bacillati</taxon>
        <taxon>Bacillota</taxon>
        <taxon>Clostridia</taxon>
        <taxon>Lachnospirales</taxon>
        <taxon>Lachnospiraceae</taxon>
        <taxon>Lacrimispora</taxon>
    </lineage>
</organism>
<evidence type="ECO:0000256" key="6">
    <source>
        <dbReference type="SAM" id="Phobius"/>
    </source>
</evidence>
<feature type="transmembrane region" description="Helical" evidence="6">
    <location>
        <begin position="229"/>
        <end position="254"/>
    </location>
</feature>
<feature type="transmembrane region" description="Helical" evidence="6">
    <location>
        <begin position="388"/>
        <end position="411"/>
    </location>
</feature>
<evidence type="ECO:0000256" key="1">
    <source>
        <dbReference type="ARBA" id="ARBA00004651"/>
    </source>
</evidence>
<gene>
    <name evidence="7" type="ORF">OW255_02580</name>
</gene>
<dbReference type="InterPro" id="IPR002293">
    <property type="entry name" value="AA/rel_permease1"/>
</dbReference>
<feature type="transmembrane region" description="Helical" evidence="6">
    <location>
        <begin position="16"/>
        <end position="36"/>
    </location>
</feature>
<feature type="transmembrane region" description="Helical" evidence="6">
    <location>
        <begin position="86"/>
        <end position="111"/>
    </location>
</feature>
<feature type="transmembrane region" description="Helical" evidence="6">
    <location>
        <begin position="355"/>
        <end position="376"/>
    </location>
</feature>
<evidence type="ECO:0000313" key="7">
    <source>
        <dbReference type="EMBL" id="WAJ24429.1"/>
    </source>
</evidence>
<feature type="transmembrane region" description="Helical" evidence="6">
    <location>
        <begin position="191"/>
        <end position="208"/>
    </location>
</feature>
<dbReference type="Proteomes" id="UP001163115">
    <property type="component" value="Chromosome"/>
</dbReference>
<protein>
    <submittedName>
        <fullName evidence="7">APC family permease</fullName>
    </submittedName>
</protein>
<dbReference type="PANTHER" id="PTHR42770">
    <property type="entry name" value="AMINO ACID TRANSPORTER-RELATED"/>
    <property type="match status" value="1"/>
</dbReference>
<proteinExistence type="predicted"/>
<dbReference type="Gene3D" id="1.20.1740.10">
    <property type="entry name" value="Amino acid/polyamine transporter I"/>
    <property type="match status" value="1"/>
</dbReference>
<evidence type="ECO:0000256" key="2">
    <source>
        <dbReference type="ARBA" id="ARBA00022475"/>
    </source>
</evidence>
<feature type="transmembrane region" description="Helical" evidence="6">
    <location>
        <begin position="274"/>
        <end position="304"/>
    </location>
</feature>
<feature type="transmembrane region" description="Helical" evidence="6">
    <location>
        <begin position="149"/>
        <end position="171"/>
    </location>
</feature>
<keyword evidence="4 6" id="KW-1133">Transmembrane helix</keyword>
<evidence type="ECO:0000313" key="8">
    <source>
        <dbReference type="Proteomes" id="UP001163115"/>
    </source>
</evidence>
<evidence type="ECO:0000256" key="4">
    <source>
        <dbReference type="ARBA" id="ARBA00022989"/>
    </source>
</evidence>
<dbReference type="EMBL" id="CP113524">
    <property type="protein sequence ID" value="WAJ24429.1"/>
    <property type="molecule type" value="Genomic_DNA"/>
</dbReference>
<feature type="transmembrane region" description="Helical" evidence="6">
    <location>
        <begin position="123"/>
        <end position="142"/>
    </location>
</feature>
<keyword evidence="8" id="KW-1185">Reference proteome</keyword>
<feature type="transmembrane region" description="Helical" evidence="6">
    <location>
        <begin position="325"/>
        <end position="349"/>
    </location>
</feature>
<name>A0ABY7ACL0_9FIRM</name>
<dbReference type="RefSeq" id="WP_268115538.1">
    <property type="nucleotide sequence ID" value="NZ_CP113524.1"/>
</dbReference>
<dbReference type="InterPro" id="IPR050367">
    <property type="entry name" value="APC_superfamily"/>
</dbReference>
<dbReference type="Pfam" id="PF13520">
    <property type="entry name" value="AA_permease_2"/>
    <property type="match status" value="1"/>
</dbReference>
<feature type="transmembrane region" description="Helical" evidence="6">
    <location>
        <begin position="42"/>
        <end position="65"/>
    </location>
</feature>
<dbReference type="PIRSF" id="PIRSF006060">
    <property type="entry name" value="AA_transporter"/>
    <property type="match status" value="1"/>
</dbReference>
<evidence type="ECO:0000256" key="5">
    <source>
        <dbReference type="ARBA" id="ARBA00023136"/>
    </source>
</evidence>
<comment type="subcellular location">
    <subcellularLocation>
        <location evidence="1">Cell membrane</location>
        <topology evidence="1">Multi-pass membrane protein</topology>
    </subcellularLocation>
</comment>
<sequence>MENNTTLKRTLKTKDLIIYGLIFMIPLAPAAMYGTFLAPSGGMVALCYLIGMVAMFFTGLSYKLMSQKYPLSGSVYVYVQKGINPAFGFLTGWSILLDYILLPATVVIIGSSFANAMFPGVPVWIWAMGFILFSTVTNIIGVDIMSKCSWILFALQIAVILAFILCTLRLLFNGTIHFNTISFYNPEQFDLSGILRATGIVILSYLGFDAISTLAEETLNPEKAVGRAIILAILVIGVIFIVITFFAGMVYPNYEELNVDTAFIDVVSFVGGKWLTAITSFTLVLSFGVATTQASHTAVSRVLFAMSRDGVLPKQLSYISKKYHTPFVAIIFVGILITPVALFCSLEVITTMVSFGALFGFILLNCAVIIKFYLQNEESRRGLKGKEFFSYLVCPFIGLVVDAWIFINLGFNAHTVGFLWLFSGFLYLVWVTRFFKSPVPQLDMT</sequence>
<keyword evidence="5 6" id="KW-0472">Membrane</keyword>
<keyword evidence="2" id="KW-1003">Cell membrane</keyword>